<evidence type="ECO:0000313" key="1">
    <source>
        <dbReference type="EMBL" id="KAI5676736.1"/>
    </source>
</evidence>
<sequence>MDSFSPRNSQDKNENIRQYNPYKDLSLYGNRPIQALYNLPTSPEFLFHEESLEKHRSITGGYSGIKAAEVGESLKLQLNRVLNSGGHTGRKYGNSSGCVGLIFTGLESLTMYMSGGKHNALNSVLAGLGTGTLYRAASEPRSAAIAGAIGGMTVGAAVVENARELQRKFLLFFFSAVETAVFIDGKLFNCTLN</sequence>
<organism evidence="1 2">
    <name type="scientific">Catharanthus roseus</name>
    <name type="common">Madagascar periwinkle</name>
    <name type="synonym">Vinca rosea</name>
    <dbReference type="NCBI Taxonomy" id="4058"/>
    <lineage>
        <taxon>Eukaryota</taxon>
        <taxon>Viridiplantae</taxon>
        <taxon>Streptophyta</taxon>
        <taxon>Embryophyta</taxon>
        <taxon>Tracheophyta</taxon>
        <taxon>Spermatophyta</taxon>
        <taxon>Magnoliopsida</taxon>
        <taxon>eudicotyledons</taxon>
        <taxon>Gunneridae</taxon>
        <taxon>Pentapetalae</taxon>
        <taxon>asterids</taxon>
        <taxon>lamiids</taxon>
        <taxon>Gentianales</taxon>
        <taxon>Apocynaceae</taxon>
        <taxon>Rauvolfioideae</taxon>
        <taxon>Vinceae</taxon>
        <taxon>Catharanthinae</taxon>
        <taxon>Catharanthus</taxon>
    </lineage>
</organism>
<protein>
    <submittedName>
        <fullName evidence="1">Uncharacterized protein</fullName>
    </submittedName>
</protein>
<comment type="caution">
    <text evidence="1">The sequence shown here is derived from an EMBL/GenBank/DDBJ whole genome shotgun (WGS) entry which is preliminary data.</text>
</comment>
<gene>
    <name evidence="1" type="ORF">M9H77_07686</name>
</gene>
<name>A0ACC0BVX5_CATRO</name>
<keyword evidence="2" id="KW-1185">Reference proteome</keyword>
<evidence type="ECO:0000313" key="2">
    <source>
        <dbReference type="Proteomes" id="UP001060085"/>
    </source>
</evidence>
<dbReference type="Proteomes" id="UP001060085">
    <property type="component" value="Linkage Group LG02"/>
</dbReference>
<proteinExistence type="predicted"/>
<reference evidence="2" key="1">
    <citation type="journal article" date="2023" name="Nat. Plants">
        <title>Single-cell RNA sequencing provides a high-resolution roadmap for understanding the multicellular compartmentation of specialized metabolism.</title>
        <authorList>
            <person name="Sun S."/>
            <person name="Shen X."/>
            <person name="Li Y."/>
            <person name="Li Y."/>
            <person name="Wang S."/>
            <person name="Li R."/>
            <person name="Zhang H."/>
            <person name="Shen G."/>
            <person name="Guo B."/>
            <person name="Wei J."/>
            <person name="Xu J."/>
            <person name="St-Pierre B."/>
            <person name="Chen S."/>
            <person name="Sun C."/>
        </authorList>
    </citation>
    <scope>NUCLEOTIDE SEQUENCE [LARGE SCALE GENOMIC DNA]</scope>
</reference>
<accession>A0ACC0BVX5</accession>
<dbReference type="EMBL" id="CM044702">
    <property type="protein sequence ID" value="KAI5676736.1"/>
    <property type="molecule type" value="Genomic_DNA"/>
</dbReference>